<dbReference type="Pfam" id="PF01814">
    <property type="entry name" value="Hemerythrin"/>
    <property type="match status" value="1"/>
</dbReference>
<evidence type="ECO:0000313" key="3">
    <source>
        <dbReference type="EMBL" id="MCP2344828.1"/>
    </source>
</evidence>
<feature type="compositionally biased region" description="Basic and acidic residues" evidence="1">
    <location>
        <begin position="10"/>
        <end position="21"/>
    </location>
</feature>
<gene>
    <name evidence="3" type="ORF">HD595_000950</name>
</gene>
<feature type="region of interest" description="Disordered" evidence="1">
    <location>
        <begin position="1"/>
        <end position="21"/>
    </location>
</feature>
<evidence type="ECO:0000256" key="1">
    <source>
        <dbReference type="SAM" id="MobiDB-lite"/>
    </source>
</evidence>
<protein>
    <submittedName>
        <fullName evidence="3">Iron-sulfur cluster repair protein YtfE (RIC family)</fullName>
    </submittedName>
</protein>
<comment type="caution">
    <text evidence="3">The sequence shown here is derived from an EMBL/GenBank/DDBJ whole genome shotgun (WGS) entry which is preliminary data.</text>
</comment>
<feature type="compositionally biased region" description="Low complexity" evidence="1">
    <location>
        <begin position="128"/>
        <end position="139"/>
    </location>
</feature>
<dbReference type="EMBL" id="JAMZEC010000001">
    <property type="protein sequence ID" value="MCP2344828.1"/>
    <property type="molecule type" value="Genomic_DNA"/>
</dbReference>
<proteinExistence type="predicted"/>
<feature type="domain" description="Hemerythrin-like" evidence="2">
    <location>
        <begin position="35"/>
        <end position="172"/>
    </location>
</feature>
<reference evidence="3 4" key="1">
    <citation type="submission" date="2022-06" db="EMBL/GenBank/DDBJ databases">
        <title>Sequencing the genomes of 1000 actinobacteria strains.</title>
        <authorList>
            <person name="Klenk H.-P."/>
        </authorList>
    </citation>
    <scope>NUCLEOTIDE SEQUENCE [LARGE SCALE GENOMIC DNA]</scope>
    <source>
        <strain evidence="3 4">DSM 44170</strain>
    </source>
</reference>
<dbReference type="Proteomes" id="UP001320766">
    <property type="component" value="Unassembled WGS sequence"/>
</dbReference>
<dbReference type="InterPro" id="IPR012312">
    <property type="entry name" value="Hemerythrin-like"/>
</dbReference>
<accession>A0ABT1JSW2</accession>
<dbReference type="RefSeq" id="WP_253765937.1">
    <property type="nucleotide sequence ID" value="NZ_BAAAVE010000016.1"/>
</dbReference>
<dbReference type="CDD" id="cd12108">
    <property type="entry name" value="Hr-like"/>
    <property type="match status" value="1"/>
</dbReference>
<keyword evidence="4" id="KW-1185">Reference proteome</keyword>
<evidence type="ECO:0000259" key="2">
    <source>
        <dbReference type="Pfam" id="PF01814"/>
    </source>
</evidence>
<sequence>MTSGEGDGVADGKGRDVSGGDEGVVHERAIAWGDELVKLHDTFRRDLAALRSGSMRAPALREHCLTFCEALHAHHSGEDDVLFPHLDGLHPELAAVLDRLRDEHQVVARLLARIRALVGAGESPEGGADATAEADADVASGPGTDVAEELERLARELEAHLDYEEEQLVPLLNAMTDMPEDL</sequence>
<feature type="region of interest" description="Disordered" evidence="1">
    <location>
        <begin position="121"/>
        <end position="143"/>
    </location>
</feature>
<dbReference type="Gene3D" id="1.20.120.520">
    <property type="entry name" value="nmb1532 protein domain like"/>
    <property type="match status" value="1"/>
</dbReference>
<name>A0ABT1JSW2_9ACTN</name>
<organism evidence="3 4">
    <name type="scientific">Nonomuraea roseoviolacea subsp. carminata</name>
    <dbReference type="NCBI Taxonomy" id="160689"/>
    <lineage>
        <taxon>Bacteria</taxon>
        <taxon>Bacillati</taxon>
        <taxon>Actinomycetota</taxon>
        <taxon>Actinomycetes</taxon>
        <taxon>Streptosporangiales</taxon>
        <taxon>Streptosporangiaceae</taxon>
        <taxon>Nonomuraea</taxon>
    </lineage>
</organism>
<evidence type="ECO:0000313" key="4">
    <source>
        <dbReference type="Proteomes" id="UP001320766"/>
    </source>
</evidence>